<dbReference type="InParanoid" id="A0A1D6GY69"/>
<dbReference type="ExpressionAtlas" id="A0A1D6GY69">
    <property type="expression patterns" value="baseline"/>
</dbReference>
<feature type="compositionally biased region" description="Basic residues" evidence="4">
    <location>
        <begin position="210"/>
        <end position="223"/>
    </location>
</feature>
<feature type="compositionally biased region" description="Basic and acidic residues" evidence="4">
    <location>
        <begin position="183"/>
        <end position="194"/>
    </location>
</feature>
<protein>
    <submittedName>
        <fullName evidence="5">Zinc finger protein CONSTANS-LIKE 12</fullName>
    </submittedName>
</protein>
<keyword evidence="2 3" id="KW-0539">Nucleus</keyword>
<dbReference type="GO" id="GO:0009909">
    <property type="term" value="P:regulation of flower development"/>
    <property type="evidence" value="ECO:0007669"/>
    <property type="project" value="InterPro"/>
</dbReference>
<sequence length="261" mass="28673">MDPPTTTLAPLILPDVATATTTNDLALPNYPPDSLWSSWSLDYDDIWPLKPSSSYSLETVTRSSTDHAVESLGADNAALRLNNSVTSTAAANTSTRATPYLDLLAPPVRQLRQECNYYNSGLPVWSPEKFPSEHLLLTPSALGGNQDQDTPPQQEAATAMAVMLKQVSRASPDVKARQTKLQKRQEAKQRYMEKRKNRRYGKTIMYASRKARANTRNRVKGRFAKASSGSGGSHGDGDQSTQHCYGHGGDEDDHSTVYTRS</sequence>
<dbReference type="GO" id="GO:0005634">
    <property type="term" value="C:nucleus"/>
    <property type="evidence" value="ECO:0007669"/>
    <property type="project" value="UniProtKB-SubCell"/>
</dbReference>
<feature type="region of interest" description="Disordered" evidence="4">
    <location>
        <begin position="210"/>
        <end position="261"/>
    </location>
</feature>
<reference evidence="5" key="1">
    <citation type="submission" date="2015-12" db="EMBL/GenBank/DDBJ databases">
        <title>Update maize B73 reference genome by single molecule sequencing technologies.</title>
        <authorList>
            <consortium name="Maize Genome Sequencing Project"/>
            <person name="Ware D."/>
        </authorList>
    </citation>
    <scope>NUCLEOTIDE SEQUENCE</scope>
    <source>
        <tissue evidence="5">Seedling</tissue>
    </source>
</reference>
<dbReference type="PROSITE" id="PS51017">
    <property type="entry name" value="CCT"/>
    <property type="match status" value="1"/>
</dbReference>
<evidence type="ECO:0000256" key="1">
    <source>
        <dbReference type="ARBA" id="ARBA00004123"/>
    </source>
</evidence>
<proteinExistence type="predicted"/>
<feature type="region of interest" description="Disordered" evidence="4">
    <location>
        <begin position="168"/>
        <end position="196"/>
    </location>
</feature>
<organism evidence="5">
    <name type="scientific">Zea mays</name>
    <name type="common">Maize</name>
    <dbReference type="NCBI Taxonomy" id="4577"/>
    <lineage>
        <taxon>Eukaryota</taxon>
        <taxon>Viridiplantae</taxon>
        <taxon>Streptophyta</taxon>
        <taxon>Embryophyta</taxon>
        <taxon>Tracheophyta</taxon>
        <taxon>Spermatophyta</taxon>
        <taxon>Magnoliopsida</taxon>
        <taxon>Liliopsida</taxon>
        <taxon>Poales</taxon>
        <taxon>Poaceae</taxon>
        <taxon>PACMAD clade</taxon>
        <taxon>Panicoideae</taxon>
        <taxon>Andropogonodae</taxon>
        <taxon>Andropogoneae</taxon>
        <taxon>Tripsacinae</taxon>
        <taxon>Zea</taxon>
    </lineage>
</organism>
<evidence type="ECO:0000256" key="2">
    <source>
        <dbReference type="ARBA" id="ARBA00023242"/>
    </source>
</evidence>
<name>A0A1D6GY69_MAIZE</name>
<evidence type="ECO:0000313" key="5">
    <source>
        <dbReference type="EMBL" id="AQK67732.1"/>
    </source>
</evidence>
<evidence type="ECO:0000256" key="3">
    <source>
        <dbReference type="PROSITE-ProRule" id="PRU00357"/>
    </source>
</evidence>
<dbReference type="EMBL" id="CM000781">
    <property type="protein sequence ID" value="AQK67732.1"/>
    <property type="molecule type" value="Genomic_DNA"/>
</dbReference>
<dbReference type="Pfam" id="PF06203">
    <property type="entry name" value="CCT"/>
    <property type="match status" value="1"/>
</dbReference>
<dbReference type="SMR" id="A0A1D6GY69"/>
<dbReference type="InterPro" id="IPR010402">
    <property type="entry name" value="CCT_domain"/>
</dbReference>
<dbReference type="AlphaFoldDB" id="A0A1D6GY69"/>
<dbReference type="OMA" id="KTIMYAS"/>
<dbReference type="PANTHER" id="PTHR31319">
    <property type="entry name" value="ZINC FINGER PROTEIN CONSTANS-LIKE 4"/>
    <property type="match status" value="1"/>
</dbReference>
<dbReference type="PANTHER" id="PTHR31319:SF98">
    <property type="entry name" value="TRANSCRIPTION FACTOR GHD7"/>
    <property type="match status" value="1"/>
</dbReference>
<evidence type="ECO:0000256" key="4">
    <source>
        <dbReference type="SAM" id="MobiDB-lite"/>
    </source>
</evidence>
<gene>
    <name evidence="5" type="ORF">ZEAMMB73_Zm00001d014963</name>
</gene>
<accession>A0A1D6GY69</accession>
<dbReference type="InterPro" id="IPR045281">
    <property type="entry name" value="CONSTANS-like"/>
</dbReference>
<comment type="subcellular location">
    <subcellularLocation>
        <location evidence="1 3">Nucleus</location>
    </subcellularLocation>
</comment>